<feature type="compositionally biased region" description="Basic and acidic residues" evidence="1">
    <location>
        <begin position="131"/>
        <end position="142"/>
    </location>
</feature>
<protein>
    <submittedName>
        <fullName evidence="2">Uncharacterized protein</fullName>
    </submittedName>
</protein>
<evidence type="ECO:0000313" key="2">
    <source>
        <dbReference type="EMBL" id="KAK0445113.1"/>
    </source>
</evidence>
<feature type="compositionally biased region" description="Polar residues" evidence="1">
    <location>
        <begin position="38"/>
        <end position="47"/>
    </location>
</feature>
<accession>A0AA39MSY9</accession>
<dbReference type="Proteomes" id="UP001175226">
    <property type="component" value="Unassembled WGS sequence"/>
</dbReference>
<evidence type="ECO:0000313" key="3">
    <source>
        <dbReference type="Proteomes" id="UP001175226"/>
    </source>
</evidence>
<feature type="compositionally biased region" description="Low complexity" evidence="1">
    <location>
        <begin position="60"/>
        <end position="74"/>
    </location>
</feature>
<feature type="compositionally biased region" description="Basic and acidic residues" evidence="1">
    <location>
        <begin position="23"/>
        <end position="35"/>
    </location>
</feature>
<feature type="compositionally biased region" description="Polar residues" evidence="1">
    <location>
        <begin position="150"/>
        <end position="166"/>
    </location>
</feature>
<feature type="region of interest" description="Disordered" evidence="1">
    <location>
        <begin position="237"/>
        <end position="260"/>
    </location>
</feature>
<name>A0AA39MSY9_9AGAR</name>
<proteinExistence type="predicted"/>
<keyword evidence="3" id="KW-1185">Reference proteome</keyword>
<feature type="compositionally biased region" description="Basic and acidic residues" evidence="1">
    <location>
        <begin position="81"/>
        <end position="93"/>
    </location>
</feature>
<dbReference type="AlphaFoldDB" id="A0AA39MSY9"/>
<comment type="caution">
    <text evidence="2">The sequence shown here is derived from an EMBL/GenBank/DDBJ whole genome shotgun (WGS) entry which is preliminary data.</text>
</comment>
<reference evidence="2" key="1">
    <citation type="submission" date="2023-06" db="EMBL/GenBank/DDBJ databases">
        <authorList>
            <consortium name="Lawrence Berkeley National Laboratory"/>
            <person name="Ahrendt S."/>
            <person name="Sahu N."/>
            <person name="Indic B."/>
            <person name="Wong-Bajracharya J."/>
            <person name="Merenyi Z."/>
            <person name="Ke H.-M."/>
            <person name="Monk M."/>
            <person name="Kocsube S."/>
            <person name="Drula E."/>
            <person name="Lipzen A."/>
            <person name="Balint B."/>
            <person name="Henrissat B."/>
            <person name="Andreopoulos B."/>
            <person name="Martin F.M."/>
            <person name="Harder C.B."/>
            <person name="Rigling D."/>
            <person name="Ford K.L."/>
            <person name="Foster G.D."/>
            <person name="Pangilinan J."/>
            <person name="Papanicolaou A."/>
            <person name="Barry K."/>
            <person name="LaButti K."/>
            <person name="Viragh M."/>
            <person name="Koriabine M."/>
            <person name="Yan M."/>
            <person name="Riley R."/>
            <person name="Champramary S."/>
            <person name="Plett K.L."/>
            <person name="Tsai I.J."/>
            <person name="Slot J."/>
            <person name="Sipos G."/>
            <person name="Plett J."/>
            <person name="Nagy L.G."/>
            <person name="Grigoriev I.V."/>
        </authorList>
    </citation>
    <scope>NUCLEOTIDE SEQUENCE</scope>
    <source>
        <strain evidence="2">FPL87.14</strain>
    </source>
</reference>
<sequence length="307" mass="33926">MAYNRITLMYETVPSWRILNYKHDPDVRGHGHRPTEPLQVQESSSGHPKQRSRKPKRGQESSSEQESRVSSSISVLGPEESDSKQKSFKREPQQEPGKYFGESRKGPDPEWQGQEPSESSSEQNFGGKTSSNERQEPEKLDPEQQAFKPESTSEQDLGEESANSGQEPEKSKEISESGSEPEPSDSDPAVSSLCEALEAFRIPSPSPEGTNVASKLSGYVAHHTRVGTIHSLDIFPGAPSIRGDAGEWAGGDVEDEDEHPSRFPVSAIRSTLLFHPKHDRLELKKLPDRPTVVVVGANVVTYSKKDE</sequence>
<gene>
    <name evidence="2" type="ORF">EV421DRAFT_2034606</name>
</gene>
<organism evidence="2 3">
    <name type="scientific">Armillaria borealis</name>
    <dbReference type="NCBI Taxonomy" id="47425"/>
    <lineage>
        <taxon>Eukaryota</taxon>
        <taxon>Fungi</taxon>
        <taxon>Dikarya</taxon>
        <taxon>Basidiomycota</taxon>
        <taxon>Agaricomycotina</taxon>
        <taxon>Agaricomycetes</taxon>
        <taxon>Agaricomycetidae</taxon>
        <taxon>Agaricales</taxon>
        <taxon>Marasmiineae</taxon>
        <taxon>Physalacriaceae</taxon>
        <taxon>Armillaria</taxon>
    </lineage>
</organism>
<dbReference type="EMBL" id="JAUEPT010000017">
    <property type="protein sequence ID" value="KAK0445113.1"/>
    <property type="molecule type" value="Genomic_DNA"/>
</dbReference>
<evidence type="ECO:0000256" key="1">
    <source>
        <dbReference type="SAM" id="MobiDB-lite"/>
    </source>
</evidence>
<feature type="compositionally biased region" description="Low complexity" evidence="1">
    <location>
        <begin position="110"/>
        <end position="123"/>
    </location>
</feature>
<feature type="region of interest" description="Disordered" evidence="1">
    <location>
        <begin position="23"/>
        <end position="213"/>
    </location>
</feature>